<dbReference type="InterPro" id="IPR037401">
    <property type="entry name" value="SnoaL-like"/>
</dbReference>
<dbReference type="RefSeq" id="WP_229915186.1">
    <property type="nucleotide sequence ID" value="NZ_BNBE01000001.1"/>
</dbReference>
<evidence type="ECO:0000256" key="1">
    <source>
        <dbReference type="SAM" id="MobiDB-lite"/>
    </source>
</evidence>
<dbReference type="Proteomes" id="UP000632849">
    <property type="component" value="Unassembled WGS sequence"/>
</dbReference>
<reference evidence="3" key="2">
    <citation type="submission" date="2020-09" db="EMBL/GenBank/DDBJ databases">
        <authorList>
            <person name="Sun Q."/>
            <person name="Ohkuma M."/>
        </authorList>
    </citation>
    <scope>NUCLEOTIDE SEQUENCE</scope>
    <source>
        <strain evidence="3">JCM 4122</strain>
    </source>
</reference>
<dbReference type="InterPro" id="IPR032710">
    <property type="entry name" value="NTF2-like_dom_sf"/>
</dbReference>
<dbReference type="Pfam" id="PF13577">
    <property type="entry name" value="SnoaL_4"/>
    <property type="match status" value="1"/>
</dbReference>
<evidence type="ECO:0000313" key="4">
    <source>
        <dbReference type="Proteomes" id="UP000632849"/>
    </source>
</evidence>
<evidence type="ECO:0000259" key="2">
    <source>
        <dbReference type="Pfam" id="PF13577"/>
    </source>
</evidence>
<keyword evidence="4" id="KW-1185">Reference proteome</keyword>
<feature type="region of interest" description="Disordered" evidence="1">
    <location>
        <begin position="1"/>
        <end position="20"/>
    </location>
</feature>
<sequence length="158" mass="17807">MTAPARTDAPLGTAGPARPASWQVQAEVQDFYARQMRLLDEGRAEEWAETFTEDGVFAQNVKPEPWRGRAEIAARMRVGLDRLAARPVTRRHWLGMLIVDEGEEPGTWRCRFYALVFEVPDGGDPRPHLSAPGEDLLVRGEDGRLRIRHRLVEHDGAV</sequence>
<evidence type="ECO:0000313" key="3">
    <source>
        <dbReference type="EMBL" id="GHF81494.1"/>
    </source>
</evidence>
<gene>
    <name evidence="3" type="ORF">GCM10017667_06540</name>
</gene>
<proteinExistence type="predicted"/>
<dbReference type="EMBL" id="BNBE01000001">
    <property type="protein sequence ID" value="GHF81494.1"/>
    <property type="molecule type" value="Genomic_DNA"/>
</dbReference>
<dbReference type="GeneID" id="95663640"/>
<dbReference type="SUPFAM" id="SSF54427">
    <property type="entry name" value="NTF2-like"/>
    <property type="match status" value="1"/>
</dbReference>
<feature type="domain" description="SnoaL-like" evidence="2">
    <location>
        <begin position="25"/>
        <end position="150"/>
    </location>
</feature>
<dbReference type="AlphaFoldDB" id="A0A919BD72"/>
<reference evidence="3" key="1">
    <citation type="journal article" date="2014" name="Int. J. Syst. Evol. Microbiol.">
        <title>Complete genome sequence of Corynebacterium casei LMG S-19264T (=DSM 44701T), isolated from a smear-ripened cheese.</title>
        <authorList>
            <consortium name="US DOE Joint Genome Institute (JGI-PGF)"/>
            <person name="Walter F."/>
            <person name="Albersmeier A."/>
            <person name="Kalinowski J."/>
            <person name="Ruckert C."/>
        </authorList>
    </citation>
    <scope>NUCLEOTIDE SEQUENCE</scope>
    <source>
        <strain evidence="3">JCM 4122</strain>
    </source>
</reference>
<protein>
    <recommendedName>
        <fullName evidence="2">SnoaL-like domain-containing protein</fullName>
    </recommendedName>
</protein>
<organism evidence="3 4">
    <name type="scientific">Streptomyces filamentosus</name>
    <name type="common">Streptomyces roseosporus</name>
    <dbReference type="NCBI Taxonomy" id="67294"/>
    <lineage>
        <taxon>Bacteria</taxon>
        <taxon>Bacillati</taxon>
        <taxon>Actinomycetota</taxon>
        <taxon>Actinomycetes</taxon>
        <taxon>Kitasatosporales</taxon>
        <taxon>Streptomycetaceae</taxon>
        <taxon>Streptomyces</taxon>
    </lineage>
</organism>
<dbReference type="Gene3D" id="3.10.450.50">
    <property type="match status" value="1"/>
</dbReference>
<comment type="caution">
    <text evidence="3">The sequence shown here is derived from an EMBL/GenBank/DDBJ whole genome shotgun (WGS) entry which is preliminary data.</text>
</comment>
<accession>A0A919BD72</accession>
<name>A0A919BD72_STRFL</name>